<dbReference type="Proteomes" id="UP000828390">
    <property type="component" value="Unassembled WGS sequence"/>
</dbReference>
<dbReference type="InterPro" id="IPR002110">
    <property type="entry name" value="Ankyrin_rpt"/>
</dbReference>
<keyword evidence="7" id="KW-1185">Reference proteome</keyword>
<sequence>MLTDKSLTVLTGHPGEGKTTMAAYLALQRSKPENCLKLAHASDWRKVDWSLKLFNTVIIDDIFGAGALNTTYLADWKTYLPEIERAAKAKRLNVIITSRHYIKEEALDDLNNNSIFKDKEGNIVHLASDGLTNEEKRDILRLQVKRTDTEHLLFENQVDIDECVLKSKGTMNLDFARTENFVFGFPQCANLFVQSEKIIIKFGAQFFENPEAHFKAYIEQLYNPKDDDIFHKFIALVSVWAEQTGRIKADHVRSPSSASDHIKFVANIFDIKVDRKFMENISSSLKSHQKDFLIYLDHSGEYKFSHNVIGDMVGVVLGDPRHKIVETIELCPRDFLMDRIRLDDEAADDEFRVIVGKDNYHHLCKKVAKMILRKDCNKIGREDYSHEFQLLQRKGPRSNTIEVLHDLDFGILKHPIFQNKHFVGVFMKVIKDDGLEQDIFRQPVMKMTGYFLDYGIRMNEMTMCIPGYTLYSKISVLANALIENNFIQKDHTDPLLLAAHSGDLEMIKLLLSKGAKVSGDTIYVAMHKKRRPDQNCLKIILQYPGIAINDRGNAINGNYPLIVASKKGFHDAVKCMLENGADPGVQNDKNLTALHKAVIYKHTDIVQELLKHGAPLDIKGGKFKRTPLHIAADVGNMALVKSLLSKGANVEVKDHRGHYPIFLAAIQGHTATVEALLQHERKQDQLRIKSYGKASKIKGMSLFHVAVWKKDKDLMEMLIREKADPNVKDFFGQTALFFAIMHDCKPMIKCLLPYGDKAIQQKQGFTPLHAAVFKGNAKTTSQLAVNVDVNARDKYGRTPLHVACEKGDIQIANLLLNKYKADHRMITKRGDSVYHILRRKKLNQTNDEHCKRRLIEILISTIDPTFIESISNKSNRSGISIDKKTMLTASDKAVIEGLITTLSIEKCEESDEEEAHEQSSKGSPPKKPKTGRRSPDFLDSDDDDNYDDDPLQYLDFGSPLDYDEYDDDGDIF</sequence>
<protein>
    <recommendedName>
        <fullName evidence="5">Novel STAND NTPase 3 domain-containing protein</fullName>
    </recommendedName>
</protein>
<evidence type="ECO:0000256" key="2">
    <source>
        <dbReference type="ARBA" id="ARBA00023043"/>
    </source>
</evidence>
<dbReference type="Pfam" id="PF00023">
    <property type="entry name" value="Ank"/>
    <property type="match status" value="2"/>
</dbReference>
<evidence type="ECO:0000256" key="4">
    <source>
        <dbReference type="SAM" id="MobiDB-lite"/>
    </source>
</evidence>
<dbReference type="Pfam" id="PF20720">
    <property type="entry name" value="nSTAND3"/>
    <property type="match status" value="1"/>
</dbReference>
<feature type="repeat" description="ANK" evidence="3">
    <location>
        <begin position="556"/>
        <end position="588"/>
    </location>
</feature>
<feature type="repeat" description="ANK" evidence="3">
    <location>
        <begin position="589"/>
        <end position="621"/>
    </location>
</feature>
<dbReference type="Pfam" id="PF12796">
    <property type="entry name" value="Ank_2"/>
    <property type="match status" value="2"/>
</dbReference>
<dbReference type="InterPro" id="IPR036770">
    <property type="entry name" value="Ankyrin_rpt-contain_sf"/>
</dbReference>
<feature type="domain" description="Novel STAND NTPase 3" evidence="5">
    <location>
        <begin position="1"/>
        <end position="144"/>
    </location>
</feature>
<comment type="caution">
    <text evidence="6">The sequence shown here is derived from an EMBL/GenBank/DDBJ whole genome shotgun (WGS) entry which is preliminary data.</text>
</comment>
<accession>A0A9D4K0Y2</accession>
<evidence type="ECO:0000256" key="3">
    <source>
        <dbReference type="PROSITE-ProRule" id="PRU00023"/>
    </source>
</evidence>
<keyword evidence="1" id="KW-0677">Repeat</keyword>
<feature type="repeat" description="ANK" evidence="3">
    <location>
        <begin position="490"/>
        <end position="522"/>
    </location>
</feature>
<dbReference type="PROSITE" id="PS50297">
    <property type="entry name" value="ANK_REP_REGION"/>
    <property type="match status" value="6"/>
</dbReference>
<organism evidence="6 7">
    <name type="scientific">Dreissena polymorpha</name>
    <name type="common">Zebra mussel</name>
    <name type="synonym">Mytilus polymorpha</name>
    <dbReference type="NCBI Taxonomy" id="45954"/>
    <lineage>
        <taxon>Eukaryota</taxon>
        <taxon>Metazoa</taxon>
        <taxon>Spiralia</taxon>
        <taxon>Lophotrochozoa</taxon>
        <taxon>Mollusca</taxon>
        <taxon>Bivalvia</taxon>
        <taxon>Autobranchia</taxon>
        <taxon>Heteroconchia</taxon>
        <taxon>Euheterodonta</taxon>
        <taxon>Imparidentia</taxon>
        <taxon>Neoheterodontei</taxon>
        <taxon>Myida</taxon>
        <taxon>Dreissenoidea</taxon>
        <taxon>Dreissenidae</taxon>
        <taxon>Dreissena</taxon>
    </lineage>
</organism>
<feature type="repeat" description="ANK" evidence="3">
    <location>
        <begin position="623"/>
        <end position="655"/>
    </location>
</feature>
<feature type="repeat" description="ANK" evidence="3">
    <location>
        <begin position="698"/>
        <end position="730"/>
    </location>
</feature>
<feature type="compositionally biased region" description="Acidic residues" evidence="4">
    <location>
        <begin position="961"/>
        <end position="972"/>
    </location>
</feature>
<name>A0A9D4K0Y2_DREPO</name>
<feature type="region of interest" description="Disordered" evidence="4">
    <location>
        <begin position="907"/>
        <end position="972"/>
    </location>
</feature>
<evidence type="ECO:0000259" key="5">
    <source>
        <dbReference type="Pfam" id="PF20720"/>
    </source>
</evidence>
<dbReference type="Gene3D" id="1.25.40.20">
    <property type="entry name" value="Ankyrin repeat-containing domain"/>
    <property type="match status" value="2"/>
</dbReference>
<reference evidence="6" key="2">
    <citation type="submission" date="2020-11" db="EMBL/GenBank/DDBJ databases">
        <authorList>
            <person name="McCartney M.A."/>
            <person name="Auch B."/>
            <person name="Kono T."/>
            <person name="Mallez S."/>
            <person name="Becker A."/>
            <person name="Gohl D.M."/>
            <person name="Silverstein K.A.T."/>
            <person name="Koren S."/>
            <person name="Bechman K.B."/>
            <person name="Herman A."/>
            <person name="Abrahante J.E."/>
            <person name="Garbe J."/>
        </authorList>
    </citation>
    <scope>NUCLEOTIDE SEQUENCE</scope>
    <source>
        <strain evidence="6">Duluth1</strain>
        <tissue evidence="6">Whole animal</tissue>
    </source>
</reference>
<dbReference type="PROSITE" id="PS50088">
    <property type="entry name" value="ANK_REPEAT"/>
    <property type="match status" value="6"/>
</dbReference>
<feature type="compositionally biased region" description="Acidic residues" evidence="4">
    <location>
        <begin position="938"/>
        <end position="950"/>
    </location>
</feature>
<keyword evidence="2 3" id="KW-0040">ANK repeat</keyword>
<evidence type="ECO:0000313" key="7">
    <source>
        <dbReference type="Proteomes" id="UP000828390"/>
    </source>
</evidence>
<dbReference type="EMBL" id="JAIWYP010000005">
    <property type="protein sequence ID" value="KAH3827932.1"/>
    <property type="molecule type" value="Genomic_DNA"/>
</dbReference>
<proteinExistence type="predicted"/>
<dbReference type="PANTHER" id="PTHR24126:SF14">
    <property type="entry name" value="ANK_REP_REGION DOMAIN-CONTAINING PROTEIN"/>
    <property type="match status" value="1"/>
</dbReference>
<gene>
    <name evidence="6" type="ORF">DPMN_129878</name>
</gene>
<evidence type="ECO:0000256" key="1">
    <source>
        <dbReference type="ARBA" id="ARBA00022737"/>
    </source>
</evidence>
<dbReference type="SUPFAM" id="SSF48403">
    <property type="entry name" value="Ankyrin repeat"/>
    <property type="match status" value="1"/>
</dbReference>
<dbReference type="InterPro" id="IPR049050">
    <property type="entry name" value="nSTAND3"/>
</dbReference>
<dbReference type="PANTHER" id="PTHR24126">
    <property type="entry name" value="ANKYRIN REPEAT, PH AND SEC7 DOMAIN CONTAINING PROTEIN SECG-RELATED"/>
    <property type="match status" value="1"/>
</dbReference>
<evidence type="ECO:0000313" key="6">
    <source>
        <dbReference type="EMBL" id="KAH3827932.1"/>
    </source>
</evidence>
<dbReference type="SMART" id="SM00248">
    <property type="entry name" value="ANK"/>
    <property type="match status" value="9"/>
</dbReference>
<dbReference type="AlphaFoldDB" id="A0A9D4K0Y2"/>
<feature type="repeat" description="ANK" evidence="3">
    <location>
        <begin position="795"/>
        <end position="818"/>
    </location>
</feature>
<reference evidence="6" key="1">
    <citation type="journal article" date="2019" name="bioRxiv">
        <title>The Genome of the Zebra Mussel, Dreissena polymorpha: A Resource for Invasive Species Research.</title>
        <authorList>
            <person name="McCartney M.A."/>
            <person name="Auch B."/>
            <person name="Kono T."/>
            <person name="Mallez S."/>
            <person name="Zhang Y."/>
            <person name="Obille A."/>
            <person name="Becker A."/>
            <person name="Abrahante J.E."/>
            <person name="Garbe J."/>
            <person name="Badalamenti J.P."/>
            <person name="Herman A."/>
            <person name="Mangelson H."/>
            <person name="Liachko I."/>
            <person name="Sullivan S."/>
            <person name="Sone E.D."/>
            <person name="Koren S."/>
            <person name="Silverstein K.A.T."/>
            <person name="Beckman K.B."/>
            <person name="Gohl D.M."/>
        </authorList>
    </citation>
    <scope>NUCLEOTIDE SEQUENCE</scope>
    <source>
        <strain evidence="6">Duluth1</strain>
        <tissue evidence="6">Whole animal</tissue>
    </source>
</reference>